<organism evidence="2">
    <name type="scientific">Oryza glumipatula</name>
    <dbReference type="NCBI Taxonomy" id="40148"/>
    <lineage>
        <taxon>Eukaryota</taxon>
        <taxon>Viridiplantae</taxon>
        <taxon>Streptophyta</taxon>
        <taxon>Embryophyta</taxon>
        <taxon>Tracheophyta</taxon>
        <taxon>Spermatophyta</taxon>
        <taxon>Magnoliopsida</taxon>
        <taxon>Liliopsida</taxon>
        <taxon>Poales</taxon>
        <taxon>Poaceae</taxon>
        <taxon>BOP clade</taxon>
        <taxon>Oryzoideae</taxon>
        <taxon>Oryzeae</taxon>
        <taxon>Oryzinae</taxon>
        <taxon>Oryza</taxon>
    </lineage>
</organism>
<evidence type="ECO:0000313" key="3">
    <source>
        <dbReference type="Proteomes" id="UP000026961"/>
    </source>
</evidence>
<protein>
    <submittedName>
        <fullName evidence="2">Uncharacterized protein</fullName>
    </submittedName>
</protein>
<reference evidence="2" key="2">
    <citation type="submission" date="2018-05" db="EMBL/GenBank/DDBJ databases">
        <title>OgluRS3 (Oryza glumaepatula Reference Sequence Version 3).</title>
        <authorList>
            <person name="Zhang J."/>
            <person name="Kudrna D."/>
            <person name="Lee S."/>
            <person name="Talag J."/>
            <person name="Welchert J."/>
            <person name="Wing R.A."/>
        </authorList>
    </citation>
    <scope>NUCLEOTIDE SEQUENCE [LARGE SCALE GENOMIC DNA]</scope>
</reference>
<reference evidence="2" key="1">
    <citation type="submission" date="2015-04" db="UniProtKB">
        <authorList>
            <consortium name="EnsemblPlants"/>
        </authorList>
    </citation>
    <scope>IDENTIFICATION</scope>
</reference>
<accession>A0A0E0BFA1</accession>
<proteinExistence type="predicted"/>
<dbReference type="AlphaFoldDB" id="A0A0E0BFA1"/>
<dbReference type="Proteomes" id="UP000026961">
    <property type="component" value="Chromosome 11"/>
</dbReference>
<name>A0A0E0BFA1_9ORYZ</name>
<evidence type="ECO:0000313" key="2">
    <source>
        <dbReference type="EnsemblPlants" id="OGLUM11G02660.1"/>
    </source>
</evidence>
<feature type="region of interest" description="Disordered" evidence="1">
    <location>
        <begin position="1"/>
        <end position="45"/>
    </location>
</feature>
<keyword evidence="3" id="KW-1185">Reference proteome</keyword>
<dbReference type="HOGENOM" id="CLU_146983_0_0_1"/>
<evidence type="ECO:0000256" key="1">
    <source>
        <dbReference type="SAM" id="MobiDB-lite"/>
    </source>
</evidence>
<dbReference type="EnsemblPlants" id="OGLUM11G02660.1">
    <property type="protein sequence ID" value="OGLUM11G02660.1"/>
    <property type="gene ID" value="OGLUM11G02660"/>
</dbReference>
<dbReference type="Gramene" id="OGLUM11G02660.1">
    <property type="protein sequence ID" value="OGLUM11G02660.1"/>
    <property type="gene ID" value="OGLUM11G02660"/>
</dbReference>
<sequence length="149" mass="16619">MIPEQNHDTSHVSHDLPKVSSVKPDNTIHDTEEDHDTSQVSHDHPQVSYVKPTETMIAYMISKFHDTEKDRDTSQVSHDSTNVSSMKPVGTMIAAKILTVLMVLLSFTDFSCISPRFLDWAFSTCCPPIGVKFIDASFGVKFIDASFLS</sequence>
<feature type="compositionally biased region" description="Basic and acidic residues" evidence="1">
    <location>
        <begin position="1"/>
        <end position="17"/>
    </location>
</feature>